<reference evidence="1" key="1">
    <citation type="submission" date="2020-09" db="EMBL/GenBank/DDBJ databases">
        <title>Iningainema tapete sp. nov. (Scytonemataceae, Cyanobacteria) from greenhouses in central Florida (USA) produces two types of nodularin with biosynthetic potential for microcystin-LR and anabaenopeptins.</title>
        <authorList>
            <person name="Berthold D.E."/>
            <person name="Lefler F.W."/>
            <person name="Huang I.-S."/>
            <person name="Abdulla H."/>
            <person name="Zimba P.V."/>
            <person name="Laughinghouse H.D. IV."/>
        </authorList>
    </citation>
    <scope>NUCLEOTIDE SEQUENCE</scope>
    <source>
        <strain evidence="1">BLCCT55</strain>
    </source>
</reference>
<evidence type="ECO:0000313" key="1">
    <source>
        <dbReference type="EMBL" id="MBD2778799.1"/>
    </source>
</evidence>
<comment type="caution">
    <text evidence="1">The sequence shown here is derived from an EMBL/GenBank/DDBJ whole genome shotgun (WGS) entry which is preliminary data.</text>
</comment>
<organism evidence="1 2">
    <name type="scientific">Iningainema tapete BLCC-T55</name>
    <dbReference type="NCBI Taxonomy" id="2748662"/>
    <lineage>
        <taxon>Bacteria</taxon>
        <taxon>Bacillati</taxon>
        <taxon>Cyanobacteriota</taxon>
        <taxon>Cyanophyceae</taxon>
        <taxon>Nostocales</taxon>
        <taxon>Scytonemataceae</taxon>
        <taxon>Iningainema tapete</taxon>
    </lineage>
</organism>
<keyword evidence="2" id="KW-1185">Reference proteome</keyword>
<dbReference type="EMBL" id="JACXAE010000134">
    <property type="protein sequence ID" value="MBD2778799.1"/>
    <property type="molecule type" value="Genomic_DNA"/>
</dbReference>
<evidence type="ECO:0000313" key="2">
    <source>
        <dbReference type="Proteomes" id="UP000629098"/>
    </source>
</evidence>
<sequence>MYQTTSPRTTFVEPPNLNPWLRVQALNVTRHAAALRPFRHNEFGIDPASPSDAHIDAVNQLILQLRSHLQQVSKTVAKSADEAIHNPDTALLQKLISHKDRAHNLVRAIEQIWDFYFELFGQRQSQFGNWLLACDRIALDCYQYIYMGLGKARSIPAPAPFSYMKTGFSPATFRRGIPLTKLSQQINPFPLIQLPYHRLVNPWTLGAILHEVSHNLQTDLKLRQKIPHAIAKRLMQAGMSKFVAATWTRWHSETFADMSGLLLGGPYIVASLMDIASRSPQATLHFHPGAPHPIPYLRVFISTELLRRMGFLKAANNYNSIWQSIYPNPRAGNIPEEILATFSKANRLVVDTICYTPYDELGGKTLAEVTGFKRQHQLMIDEAGERLAAGNDPGIIPERFLIGASRSALDRRLAEPKVITQNFYKALARR</sequence>
<dbReference type="Proteomes" id="UP000629098">
    <property type="component" value="Unassembled WGS sequence"/>
</dbReference>
<accession>A0A8J7CA25</accession>
<name>A0A8J7CA25_9CYAN</name>
<gene>
    <name evidence="1" type="ORF">ICL16_43840</name>
</gene>
<proteinExistence type="predicted"/>
<dbReference type="AlphaFoldDB" id="A0A8J7CA25"/>
<protein>
    <submittedName>
        <fullName evidence="1">Uncharacterized protein</fullName>
    </submittedName>
</protein>